<dbReference type="AlphaFoldDB" id="A0A2N9DXF3"/>
<reference evidence="2" key="1">
    <citation type="submission" date="2018-01" db="EMBL/GenBank/DDBJ databases">
        <authorList>
            <person name="Chaillou S."/>
        </authorList>
    </citation>
    <scope>NUCLEOTIDE SEQUENCE [LARGE SCALE GENOMIC DNA]</scope>
    <source>
        <strain evidence="2">MFPC41A2801</strain>
    </source>
</reference>
<dbReference type="EMBL" id="OGVC01000034">
    <property type="protein sequence ID" value="SPC39362.1"/>
    <property type="molecule type" value="Genomic_DNA"/>
</dbReference>
<feature type="region of interest" description="Disordered" evidence="1">
    <location>
        <begin position="1"/>
        <end position="61"/>
    </location>
</feature>
<gene>
    <name evidence="2" type="ORF">LFUMFP_40046</name>
</gene>
<dbReference type="RefSeq" id="WP_106482874.1">
    <property type="nucleotide sequence ID" value="NZ_LT984417.1"/>
</dbReference>
<organism evidence="2 3">
    <name type="scientific">Latilactobacillus fuchuensis</name>
    <dbReference type="NCBI Taxonomy" id="164393"/>
    <lineage>
        <taxon>Bacteria</taxon>
        <taxon>Bacillati</taxon>
        <taxon>Bacillota</taxon>
        <taxon>Bacilli</taxon>
        <taxon>Lactobacillales</taxon>
        <taxon>Lactobacillaceae</taxon>
        <taxon>Latilactobacillus</taxon>
    </lineage>
</organism>
<protein>
    <submittedName>
        <fullName evidence="2">Uncharacterized protein</fullName>
    </submittedName>
</protein>
<proteinExistence type="predicted"/>
<evidence type="ECO:0000313" key="3">
    <source>
        <dbReference type="Proteomes" id="UP000238739"/>
    </source>
</evidence>
<sequence>MGLFGNMMDNAKKAGVKKYNADKQAAERKAEKKEAKEAQERQDAYNEWIGDAVDKATKDQL</sequence>
<feature type="compositionally biased region" description="Basic and acidic residues" evidence="1">
    <location>
        <begin position="19"/>
        <end position="44"/>
    </location>
</feature>
<evidence type="ECO:0000313" key="2">
    <source>
        <dbReference type="EMBL" id="SPC39362.1"/>
    </source>
</evidence>
<name>A0A2N9DXF3_9LACO</name>
<keyword evidence="3" id="KW-1185">Reference proteome</keyword>
<comment type="caution">
    <text evidence="2">The sequence shown here is derived from an EMBL/GenBank/DDBJ whole genome shotgun (WGS) entry which is preliminary data.</text>
</comment>
<dbReference type="Proteomes" id="UP000238739">
    <property type="component" value="Unassembled WGS sequence"/>
</dbReference>
<feature type="compositionally biased region" description="Basic and acidic residues" evidence="1">
    <location>
        <begin position="52"/>
        <end position="61"/>
    </location>
</feature>
<evidence type="ECO:0000256" key="1">
    <source>
        <dbReference type="SAM" id="MobiDB-lite"/>
    </source>
</evidence>
<accession>A0A2N9DXF3</accession>